<dbReference type="SMART" id="SM00710">
    <property type="entry name" value="PbH1"/>
    <property type="match status" value="7"/>
</dbReference>
<feature type="region of interest" description="Disordered" evidence="1">
    <location>
        <begin position="141"/>
        <end position="193"/>
    </location>
</feature>
<dbReference type="InterPro" id="IPR006626">
    <property type="entry name" value="PbH1"/>
</dbReference>
<organism evidence="3 4">
    <name type="scientific">Arachnia propionica</name>
    <dbReference type="NCBI Taxonomy" id="1750"/>
    <lineage>
        <taxon>Bacteria</taxon>
        <taxon>Bacillati</taxon>
        <taxon>Actinomycetota</taxon>
        <taxon>Actinomycetes</taxon>
        <taxon>Propionibacteriales</taxon>
        <taxon>Propionibacteriaceae</taxon>
        <taxon>Arachnia</taxon>
    </lineage>
</organism>
<name>A0A3P1T9W8_9ACTN</name>
<feature type="compositionally biased region" description="Polar residues" evidence="1">
    <location>
        <begin position="105"/>
        <end position="119"/>
    </location>
</feature>
<dbReference type="NCBIfam" id="TIGR03804">
    <property type="entry name" value="para_beta_helix"/>
    <property type="match status" value="1"/>
</dbReference>
<feature type="region of interest" description="Disordered" evidence="1">
    <location>
        <begin position="95"/>
        <end position="127"/>
    </location>
</feature>
<evidence type="ECO:0000256" key="1">
    <source>
        <dbReference type="SAM" id="MobiDB-lite"/>
    </source>
</evidence>
<dbReference type="OrthoDB" id="3260138at2"/>
<protein>
    <recommendedName>
        <fullName evidence="2">Right handed beta helix domain-containing protein</fullName>
    </recommendedName>
</protein>
<dbReference type="AlphaFoldDB" id="A0A3P1T9W8"/>
<dbReference type="EMBL" id="RQZG01000005">
    <property type="protein sequence ID" value="RRD05666.1"/>
    <property type="molecule type" value="Genomic_DNA"/>
</dbReference>
<evidence type="ECO:0000313" key="3">
    <source>
        <dbReference type="EMBL" id="RRD05666.1"/>
    </source>
</evidence>
<feature type="region of interest" description="Disordered" evidence="1">
    <location>
        <begin position="59"/>
        <end position="81"/>
    </location>
</feature>
<dbReference type="Pfam" id="PF13229">
    <property type="entry name" value="Beta_helix"/>
    <property type="match status" value="1"/>
</dbReference>
<comment type="caution">
    <text evidence="3">The sequence shown here is derived from an EMBL/GenBank/DDBJ whole genome shotgun (WGS) entry which is preliminary data.</text>
</comment>
<evidence type="ECO:0000259" key="2">
    <source>
        <dbReference type="Pfam" id="PF13229"/>
    </source>
</evidence>
<dbReference type="Gene3D" id="2.160.20.10">
    <property type="entry name" value="Single-stranded right-handed beta-helix, Pectin lyase-like"/>
    <property type="match status" value="1"/>
</dbReference>
<accession>A0A3P1T9W8</accession>
<reference evidence="3 4" key="1">
    <citation type="submission" date="2018-11" db="EMBL/GenBank/DDBJ databases">
        <title>Genomes From Bacteria Associated with the Canine Oral Cavity: a Test Case for Automated Genome-Based Taxonomic Assignment.</title>
        <authorList>
            <person name="Coil D.A."/>
            <person name="Jospin G."/>
            <person name="Darling A.E."/>
            <person name="Wallis C."/>
            <person name="Davis I.J."/>
            <person name="Harris S."/>
            <person name="Eisen J.A."/>
            <person name="Holcombe L.J."/>
            <person name="O'Flynn C."/>
        </authorList>
    </citation>
    <scope>NUCLEOTIDE SEQUENCE [LARGE SCALE GENOMIC DNA]</scope>
    <source>
        <strain evidence="3 4">OH887_COT-365</strain>
    </source>
</reference>
<sequence length="733" mass="76405">MAESTLSSGASLHLWPKISQARISVDPGVVMHRHGSFPSVLAVIGAMSLGLAACQSSHTDTTSAVPAPPQPPVVTGTDQPVPEEPLLEDAVLPEPPQEVAPEESPTAQQSGVDDTSSPTGPAPQTVVDPTAISSEAIQQPAPLPSTSAEGAPSDPGTVAAPAPEPTAPAPTPTAPGFSTPAPVPPPAGQPTSQSLEAFLDRSGLTEAHAAGQVPVVSSVAEARTLSRASDHVVVSDGTSHVVFDKGAASEVTETFSGSSYGARFQDCVELIAWDIPADAGETLNTAAELAARKGTTLALAPSQTYRYSGTVKLPRDLTGIEGRGATLTPTGKGSSARPAIAVQLETESTGMSLHDFTMDMAETSHGIGIQGNSVKDLNIRRIHIANANHRGIQLSASVSDIDNVLIEDSRIDNVTGEPETKGVANSIVIEAVQEQENTYDRKSPYWDRYTDTGGINPQRLHARNIRIRNNRITGGYYGIAFSGVSESTISGNTITMNMRNISMQNNSSGNTVQDNHLLEGGSSGVTIGYNSDGNVLRNNTVTSGRASRQALLQAYQGSDGNQFIDNSITVTGDGNPQWMMYAGTDSHGTVFSGNHLKGRARKAAIGVESVWDATSILSRGSNPYSYMSSGYIPSPVDGEKVTYNGGFGPLRNVSIIGNDFATTNAQAPLVYVGADVSRGRRGDKRIIGDVTDLTVSGNTASGAYSEKVVVHEGTIDGVGEAKVRFKDASFGPS</sequence>
<evidence type="ECO:0000313" key="4">
    <source>
        <dbReference type="Proteomes" id="UP000280819"/>
    </source>
</evidence>
<dbReference type="InterPro" id="IPR039448">
    <property type="entry name" value="Beta_helix"/>
</dbReference>
<feature type="compositionally biased region" description="Pro residues" evidence="1">
    <location>
        <begin position="162"/>
        <end position="173"/>
    </location>
</feature>
<feature type="domain" description="Right handed beta helix" evidence="2">
    <location>
        <begin position="463"/>
        <end position="568"/>
    </location>
</feature>
<dbReference type="InterPro" id="IPR012334">
    <property type="entry name" value="Pectin_lyas_fold"/>
</dbReference>
<dbReference type="SUPFAM" id="SSF51126">
    <property type="entry name" value="Pectin lyase-like"/>
    <property type="match status" value="1"/>
</dbReference>
<dbReference type="InterPro" id="IPR022441">
    <property type="entry name" value="Para_beta_helix_rpt-2"/>
</dbReference>
<dbReference type="Proteomes" id="UP000280819">
    <property type="component" value="Unassembled WGS sequence"/>
</dbReference>
<gene>
    <name evidence="3" type="ORF">EII34_05475</name>
</gene>
<proteinExistence type="predicted"/>
<dbReference type="InterPro" id="IPR011050">
    <property type="entry name" value="Pectin_lyase_fold/virulence"/>
</dbReference>